<gene>
    <name evidence="7" type="ORF">BDZ90DRAFT_13220</name>
</gene>
<evidence type="ECO:0000256" key="4">
    <source>
        <dbReference type="PIRSR" id="PIRSR000137-1"/>
    </source>
</evidence>
<dbReference type="PROSITE" id="PS00624">
    <property type="entry name" value="GMC_OXRED_2"/>
    <property type="match status" value="1"/>
</dbReference>
<evidence type="ECO:0000256" key="2">
    <source>
        <dbReference type="ARBA" id="ARBA00010790"/>
    </source>
</evidence>
<dbReference type="PANTHER" id="PTHR11552">
    <property type="entry name" value="GLUCOSE-METHANOL-CHOLINE GMC OXIDOREDUCTASE"/>
    <property type="match status" value="1"/>
</dbReference>
<evidence type="ECO:0000256" key="3">
    <source>
        <dbReference type="ARBA" id="ARBA00023180"/>
    </source>
</evidence>
<evidence type="ECO:0000313" key="8">
    <source>
        <dbReference type="Proteomes" id="UP000245884"/>
    </source>
</evidence>
<dbReference type="InterPro" id="IPR012132">
    <property type="entry name" value="GMC_OxRdtase"/>
</dbReference>
<dbReference type="Pfam" id="PF00732">
    <property type="entry name" value="GMC_oxred_N"/>
    <property type="match status" value="1"/>
</dbReference>
<dbReference type="PIRSF" id="PIRSF000137">
    <property type="entry name" value="Alcohol_oxidase"/>
    <property type="match status" value="1"/>
</dbReference>
<keyword evidence="3" id="KW-0325">Glycoprotein</keyword>
<keyword evidence="8" id="KW-1185">Reference proteome</keyword>
<dbReference type="InterPro" id="IPR007867">
    <property type="entry name" value="GMC_OxRtase_C"/>
</dbReference>
<dbReference type="STRING" id="1569628.A0A316V4L3"/>
<keyword evidence="5" id="KW-0285">Flavoprotein</keyword>
<dbReference type="Pfam" id="PF05199">
    <property type="entry name" value="GMC_oxred_C"/>
    <property type="match status" value="1"/>
</dbReference>
<dbReference type="GO" id="GO:0050660">
    <property type="term" value="F:flavin adenine dinucleotide binding"/>
    <property type="evidence" value="ECO:0007669"/>
    <property type="project" value="InterPro"/>
</dbReference>
<evidence type="ECO:0000256" key="5">
    <source>
        <dbReference type="PIRSR" id="PIRSR000137-2"/>
    </source>
</evidence>
<accession>A0A316V4L3</accession>
<feature type="binding site" evidence="5">
    <location>
        <begin position="563"/>
        <end position="564"/>
    </location>
    <ligand>
        <name>FAD</name>
        <dbReference type="ChEBI" id="CHEBI:57692"/>
    </ligand>
</feature>
<proteinExistence type="inferred from homology"/>
<dbReference type="SUPFAM" id="SSF51905">
    <property type="entry name" value="FAD/NAD(P)-binding domain"/>
    <property type="match status" value="1"/>
</dbReference>
<sequence length="608" mass="65252">MTLAARLSEDPDIKVAVIEAGIDYAAGPLPVVNQELVNIPGADTVGCGGGDIDAAIQSAIDWGYRTVPQQGAANREVHYARGKTLGGTSTRNFMLNQFPTRGSLAKWVALTGDPSWSFEARQPDYKRVFDFTPPKHELRQEIPEAQYNPNDWGSDSPLIHASYANTPSNFSHFMQQSVNQKGIRTTRSFNGGSLLGVQYCPTTINPNGGIRSTSRDAYVVASKRPNLTIYTGALAKRIVLSNDTTPRARGVLFSSSAILADKLTLFGVHATREVIVSGGAFNSPQLLMVSGIGPRDQLTAQGIPVIVENKNVGQGMEDHVFVGPTFKVNPATNTLTDLAANPVYLAAQFANFSTNQLGLLTNPVADLLAWERIPPATAAAIGAGILNTYPSDWPHIEHFSGAGFVGNFQGLFQDNLARGADGSRFATILAAIVAPRSRGTVTLNSADTGDLPNIDPKWLVDPVDQAAAVYGFKRAREFFSAQAMQPVLADKNEYYPGAAVSTDAQILQHVKENLMTVWHASCTCKMATRDQGGVLDSKLQVYGTQGLRVIDASSFPMLPPGHPQSTCYMLAERGATLIKQARVGRSVADAIKGAAAAVLSKRKEEQRL</sequence>
<dbReference type="Gene3D" id="3.30.560.10">
    <property type="entry name" value="Glucose Oxidase, domain 3"/>
    <property type="match status" value="1"/>
</dbReference>
<dbReference type="InterPro" id="IPR036188">
    <property type="entry name" value="FAD/NAD-bd_sf"/>
</dbReference>
<dbReference type="Gene3D" id="3.50.50.60">
    <property type="entry name" value="FAD/NAD(P)-binding domain"/>
    <property type="match status" value="1"/>
</dbReference>
<dbReference type="GO" id="GO:0016614">
    <property type="term" value="F:oxidoreductase activity, acting on CH-OH group of donors"/>
    <property type="evidence" value="ECO:0007669"/>
    <property type="project" value="InterPro"/>
</dbReference>
<reference evidence="7 8" key="1">
    <citation type="journal article" date="2018" name="Mol. Biol. Evol.">
        <title>Broad Genomic Sampling Reveals a Smut Pathogenic Ancestry of the Fungal Clade Ustilaginomycotina.</title>
        <authorList>
            <person name="Kijpornyongpan T."/>
            <person name="Mondo S.J."/>
            <person name="Barry K."/>
            <person name="Sandor L."/>
            <person name="Lee J."/>
            <person name="Lipzen A."/>
            <person name="Pangilinan J."/>
            <person name="LaButti K."/>
            <person name="Hainaut M."/>
            <person name="Henrissat B."/>
            <person name="Grigoriev I.V."/>
            <person name="Spatafora J.W."/>
            <person name="Aime M.C."/>
        </authorList>
    </citation>
    <scope>NUCLEOTIDE SEQUENCE [LARGE SCALE GENOMIC DNA]</scope>
    <source>
        <strain evidence="7 8">MCA 5214</strain>
    </source>
</reference>
<feature type="binding site" evidence="5">
    <location>
        <position position="88"/>
    </location>
    <ligand>
        <name>FAD</name>
        <dbReference type="ChEBI" id="CHEBI:57692"/>
    </ligand>
</feature>
<evidence type="ECO:0000313" key="7">
    <source>
        <dbReference type="EMBL" id="PWN30385.1"/>
    </source>
</evidence>
<feature type="active site" description="Proton donor" evidence="4">
    <location>
        <position position="519"/>
    </location>
</feature>
<dbReference type="RefSeq" id="XP_025364997.1">
    <property type="nucleotide sequence ID" value="XM_025503386.1"/>
</dbReference>
<protein>
    <submittedName>
        <fullName evidence="7">Alcohol oxidase</fullName>
    </submittedName>
</protein>
<feature type="active site" description="Proton acceptor" evidence="4">
    <location>
        <position position="562"/>
    </location>
</feature>
<organism evidence="7 8">
    <name type="scientific">Jaminaea rosea</name>
    <dbReference type="NCBI Taxonomy" id="1569628"/>
    <lineage>
        <taxon>Eukaryota</taxon>
        <taxon>Fungi</taxon>
        <taxon>Dikarya</taxon>
        <taxon>Basidiomycota</taxon>
        <taxon>Ustilaginomycotina</taxon>
        <taxon>Exobasidiomycetes</taxon>
        <taxon>Microstromatales</taxon>
        <taxon>Microstromatales incertae sedis</taxon>
        <taxon>Jaminaea</taxon>
    </lineage>
</organism>
<dbReference type="InterPro" id="IPR000172">
    <property type="entry name" value="GMC_OxRdtase_N"/>
</dbReference>
<evidence type="ECO:0000259" key="6">
    <source>
        <dbReference type="PROSITE" id="PS00624"/>
    </source>
</evidence>
<keyword evidence="5" id="KW-0274">FAD</keyword>
<dbReference type="SUPFAM" id="SSF54373">
    <property type="entry name" value="FAD-linked reductases, C-terminal domain"/>
    <property type="match status" value="1"/>
</dbReference>
<evidence type="ECO:0000256" key="1">
    <source>
        <dbReference type="ARBA" id="ARBA00001974"/>
    </source>
</evidence>
<comment type="similarity">
    <text evidence="2">Belongs to the GMC oxidoreductase family.</text>
</comment>
<comment type="cofactor">
    <cofactor evidence="1 5">
        <name>FAD</name>
        <dbReference type="ChEBI" id="CHEBI:57692"/>
    </cofactor>
</comment>
<dbReference type="GO" id="GO:0044550">
    <property type="term" value="P:secondary metabolite biosynthetic process"/>
    <property type="evidence" value="ECO:0007669"/>
    <property type="project" value="TreeGrafter"/>
</dbReference>
<dbReference type="Proteomes" id="UP000245884">
    <property type="component" value="Unassembled WGS sequence"/>
</dbReference>
<dbReference type="OrthoDB" id="269227at2759"/>
<feature type="binding site" evidence="5">
    <location>
        <begin position="518"/>
        <end position="519"/>
    </location>
    <ligand>
        <name>FAD</name>
        <dbReference type="ChEBI" id="CHEBI:57692"/>
    </ligand>
</feature>
<dbReference type="AlphaFoldDB" id="A0A316V4L3"/>
<name>A0A316V4L3_9BASI</name>
<feature type="domain" description="Glucose-methanol-choline oxidoreductase N-terminal" evidence="6">
    <location>
        <begin position="279"/>
        <end position="293"/>
    </location>
</feature>
<dbReference type="EMBL" id="KZ819662">
    <property type="protein sequence ID" value="PWN30385.1"/>
    <property type="molecule type" value="Genomic_DNA"/>
</dbReference>
<dbReference type="PANTHER" id="PTHR11552:SF138">
    <property type="entry name" value="DEHYDROGENASE PKFF-RELATED"/>
    <property type="match status" value="1"/>
</dbReference>
<dbReference type="GeneID" id="37025209"/>